<sequence length="407" mass="42662">MAGEGEPSLEVQQPTHPASLPAPCRQLSAWCPNLHPAPDCLGPPGLAAPLVSRARLPWSLPLLSSPRPRETLVGAAREFRAGPGMALLLPWAAQPRSWFPQGRQGLGQPPTRGMGGGVGGLLACPTPPYPGARGQCRPHTVDLLSWGHCRWPLSEQAQACGSRPPQPAREPLEPQCPLSAWHSSAAPGQPQPPSLCCVPLGLGLSVGSRLGLLTPSSFPVPWTGQWALTPSRPHPAHRHRRGHGRWVPSLPCVRPASGEVGASLTRWGASGWIDKPGIAEALWGFPPPPPPEPDLSPWSAFSSCLPGAWSPPTQGFPTRPSQLVALTSGNPTCGTHPPPSSLEAPSPRPLAQGLIPLKGPSWLPASSGFSNALSVCGQVCPFIHSPTDPSSGVGYFQGVDTLPSRQA</sequence>
<protein>
    <submittedName>
        <fullName evidence="2">Uncharacterized protein</fullName>
    </submittedName>
</protein>
<evidence type="ECO:0000313" key="2">
    <source>
        <dbReference type="Ensembl" id="ENSMPUP00000020033.1"/>
    </source>
</evidence>
<organism evidence="2">
    <name type="scientific">Mustela putorius furo</name>
    <name type="common">European domestic ferret</name>
    <name type="synonym">Mustela furo</name>
    <dbReference type="NCBI Taxonomy" id="9669"/>
    <lineage>
        <taxon>Eukaryota</taxon>
        <taxon>Metazoa</taxon>
        <taxon>Chordata</taxon>
        <taxon>Craniata</taxon>
        <taxon>Vertebrata</taxon>
        <taxon>Euteleostomi</taxon>
        <taxon>Mammalia</taxon>
        <taxon>Eutheria</taxon>
        <taxon>Laurasiatheria</taxon>
        <taxon>Carnivora</taxon>
        <taxon>Caniformia</taxon>
        <taxon>Musteloidea</taxon>
        <taxon>Mustelidae</taxon>
        <taxon>Mustelinae</taxon>
        <taxon>Mustela</taxon>
    </lineage>
</organism>
<accession>M3Z8W9</accession>
<dbReference type="Ensembl" id="ENSMPUT00000020320.1">
    <property type="protein sequence ID" value="ENSMPUP00000020033.1"/>
    <property type="gene ID" value="ENSMPUG00000020168.1"/>
</dbReference>
<feature type="region of interest" description="Disordered" evidence="1">
    <location>
        <begin position="330"/>
        <end position="353"/>
    </location>
</feature>
<dbReference type="HOGENOM" id="CLU_676071_0_0_1"/>
<dbReference type="AlphaFoldDB" id="M3Z8W9"/>
<dbReference type="InParanoid" id="M3Z8W9"/>
<reference evidence="2" key="1">
    <citation type="submission" date="2024-06" db="UniProtKB">
        <authorList>
            <consortium name="Ensembl"/>
        </authorList>
    </citation>
    <scope>IDENTIFICATION</scope>
</reference>
<dbReference type="EMBL" id="AEYP01096863">
    <property type="status" value="NOT_ANNOTATED_CDS"/>
    <property type="molecule type" value="Genomic_DNA"/>
</dbReference>
<proteinExistence type="predicted"/>
<evidence type="ECO:0000256" key="1">
    <source>
        <dbReference type="SAM" id="MobiDB-lite"/>
    </source>
</evidence>
<name>M3Z8W9_MUSPF</name>